<evidence type="ECO:0000256" key="1">
    <source>
        <dbReference type="ARBA" id="ARBA00004141"/>
    </source>
</evidence>
<proteinExistence type="inferred from homology"/>
<keyword evidence="11 13" id="KW-0675">Receptor</keyword>
<evidence type="ECO:0000256" key="9">
    <source>
        <dbReference type="ARBA" id="ARBA00023136"/>
    </source>
</evidence>
<keyword evidence="3 13" id="KW-0716">Sensory transduction</keyword>
<evidence type="ECO:0000256" key="10">
    <source>
        <dbReference type="ARBA" id="ARBA00023157"/>
    </source>
</evidence>
<keyword evidence="7 13" id="KW-0157">Chromophore</keyword>
<dbReference type="InterPro" id="IPR000276">
    <property type="entry name" value="GPCR_Rhodpsn"/>
</dbReference>
<dbReference type="InterPro" id="IPR050125">
    <property type="entry name" value="GPCR_opsins"/>
</dbReference>
<evidence type="ECO:0000259" key="14">
    <source>
        <dbReference type="PROSITE" id="PS50262"/>
    </source>
</evidence>
<keyword evidence="4 13" id="KW-0812">Transmembrane</keyword>
<dbReference type="Proteomes" id="UP000663879">
    <property type="component" value="Unassembled WGS sequence"/>
</dbReference>
<keyword evidence="8 13" id="KW-0297">G-protein coupled receptor</keyword>
<dbReference type="EMBL" id="CAJNOC010001725">
    <property type="protein sequence ID" value="CAF0886619.1"/>
    <property type="molecule type" value="Genomic_DNA"/>
</dbReference>
<dbReference type="PRINTS" id="PR00238">
    <property type="entry name" value="OPSIN"/>
</dbReference>
<comment type="caution">
    <text evidence="15">The sequence shown here is derived from an EMBL/GenBank/DDBJ whole genome shotgun (WGS) entry which is preliminary data.</text>
</comment>
<feature type="transmembrane region" description="Helical" evidence="13">
    <location>
        <begin position="182"/>
        <end position="208"/>
    </location>
</feature>
<evidence type="ECO:0000256" key="2">
    <source>
        <dbReference type="ARBA" id="ARBA00022543"/>
    </source>
</evidence>
<evidence type="ECO:0000256" key="12">
    <source>
        <dbReference type="ARBA" id="ARBA00023224"/>
    </source>
</evidence>
<feature type="domain" description="G-protein coupled receptors family 1 profile" evidence="14">
    <location>
        <begin position="38"/>
        <end position="294"/>
    </location>
</feature>
<dbReference type="SUPFAM" id="SSF81321">
    <property type="entry name" value="Family A G protein-coupled receptor-like"/>
    <property type="match status" value="1"/>
</dbReference>
<keyword evidence="16" id="KW-1185">Reference proteome</keyword>
<feature type="transmembrane region" description="Helical" evidence="13">
    <location>
        <begin position="59"/>
        <end position="79"/>
    </location>
</feature>
<reference evidence="15" key="1">
    <citation type="submission" date="2021-02" db="EMBL/GenBank/DDBJ databases">
        <authorList>
            <person name="Nowell W R."/>
        </authorList>
    </citation>
    <scope>NUCLEOTIDE SEQUENCE</scope>
    <source>
        <strain evidence="15">Ploen Becks lab</strain>
    </source>
</reference>
<feature type="transmembrane region" description="Helical" evidence="13">
    <location>
        <begin position="24"/>
        <end position="47"/>
    </location>
</feature>
<evidence type="ECO:0000256" key="11">
    <source>
        <dbReference type="ARBA" id="ARBA00023170"/>
    </source>
</evidence>
<feature type="transmembrane region" description="Helical" evidence="13">
    <location>
        <begin position="278"/>
        <end position="297"/>
    </location>
</feature>
<comment type="subcellular location">
    <subcellularLocation>
        <location evidence="1 13">Membrane</location>
        <topology evidence="1 13">Multi-pass membrane protein</topology>
    </subcellularLocation>
</comment>
<dbReference type="PROSITE" id="PS00237">
    <property type="entry name" value="G_PROTEIN_RECEP_F1_1"/>
    <property type="match status" value="1"/>
</dbReference>
<feature type="transmembrane region" description="Helical" evidence="13">
    <location>
        <begin position="99"/>
        <end position="124"/>
    </location>
</feature>
<keyword evidence="12 13" id="KW-0807">Transducer</keyword>
<keyword evidence="10" id="KW-1015">Disulfide bond</keyword>
<dbReference type="GO" id="GO:0007601">
    <property type="term" value="P:visual perception"/>
    <property type="evidence" value="ECO:0007669"/>
    <property type="project" value="InterPro"/>
</dbReference>
<evidence type="ECO:0000313" key="16">
    <source>
        <dbReference type="Proteomes" id="UP000663879"/>
    </source>
</evidence>
<evidence type="ECO:0000256" key="5">
    <source>
        <dbReference type="ARBA" id="ARBA00022925"/>
    </source>
</evidence>
<dbReference type="PRINTS" id="PR00237">
    <property type="entry name" value="GPCRRHODOPSN"/>
</dbReference>
<evidence type="ECO:0000256" key="7">
    <source>
        <dbReference type="ARBA" id="ARBA00022991"/>
    </source>
</evidence>
<evidence type="ECO:0000256" key="8">
    <source>
        <dbReference type="ARBA" id="ARBA00023040"/>
    </source>
</evidence>
<keyword evidence="6 13" id="KW-1133">Transmembrane helix</keyword>
<dbReference type="Gene3D" id="1.20.1070.10">
    <property type="entry name" value="Rhodopsin 7-helix transmembrane proteins"/>
    <property type="match status" value="1"/>
</dbReference>
<gene>
    <name evidence="15" type="ORF">OXX778_LOCUS10691</name>
</gene>
<dbReference type="AlphaFoldDB" id="A0A813YNR2"/>
<dbReference type="GO" id="GO:0016020">
    <property type="term" value="C:membrane"/>
    <property type="evidence" value="ECO:0007669"/>
    <property type="project" value="UniProtKB-SubCell"/>
</dbReference>
<dbReference type="CDD" id="cd14969">
    <property type="entry name" value="7tmA_Opsins_type2_animals"/>
    <property type="match status" value="1"/>
</dbReference>
<feature type="transmembrane region" description="Helical" evidence="13">
    <location>
        <begin position="136"/>
        <end position="162"/>
    </location>
</feature>
<evidence type="ECO:0000256" key="4">
    <source>
        <dbReference type="ARBA" id="ARBA00022692"/>
    </source>
</evidence>
<dbReference type="GO" id="GO:0004930">
    <property type="term" value="F:G protein-coupled receptor activity"/>
    <property type="evidence" value="ECO:0007669"/>
    <property type="project" value="UniProtKB-KW"/>
</dbReference>
<organism evidence="15 16">
    <name type="scientific">Brachionus calyciflorus</name>
    <dbReference type="NCBI Taxonomy" id="104777"/>
    <lineage>
        <taxon>Eukaryota</taxon>
        <taxon>Metazoa</taxon>
        <taxon>Spiralia</taxon>
        <taxon>Gnathifera</taxon>
        <taxon>Rotifera</taxon>
        <taxon>Eurotatoria</taxon>
        <taxon>Monogononta</taxon>
        <taxon>Pseudotrocha</taxon>
        <taxon>Ploima</taxon>
        <taxon>Brachionidae</taxon>
        <taxon>Brachionus</taxon>
    </lineage>
</organism>
<dbReference type="InterPro" id="IPR017452">
    <property type="entry name" value="GPCR_Rhodpsn_7TM"/>
</dbReference>
<dbReference type="Pfam" id="PF00001">
    <property type="entry name" value="7tm_1"/>
    <property type="match status" value="1"/>
</dbReference>
<dbReference type="PROSITE" id="PS50262">
    <property type="entry name" value="G_PROTEIN_RECEP_F1_2"/>
    <property type="match status" value="1"/>
</dbReference>
<feature type="transmembrane region" description="Helical" evidence="13">
    <location>
        <begin position="238"/>
        <end position="258"/>
    </location>
</feature>
<evidence type="ECO:0000256" key="3">
    <source>
        <dbReference type="ARBA" id="ARBA00022606"/>
    </source>
</evidence>
<dbReference type="GO" id="GO:0007602">
    <property type="term" value="P:phototransduction"/>
    <property type="evidence" value="ECO:0007669"/>
    <property type="project" value="UniProtKB-KW"/>
</dbReference>
<keyword evidence="9 13" id="KW-0472">Membrane</keyword>
<comment type="similarity">
    <text evidence="13">Belongs to the G-protein coupled receptor 1 family. Opsin subfamily.</text>
</comment>
<sequence>MSFLNETDPYDYESPVECFKLKIIGLYCIITMVSGIIFNSLLLWILIYFKEFRTSINSFMIALSTINLIGCLFEFPFVIISNLSCKWTFKKTGCILSGFVMYFIGCTSIYLMAAISFERFYIIYKPMSIRTINKRFTTGAIIACGVIGTFWSAMPLFGWSYYSLEGALTSCSVEWNERSLNVISYNITIFAGVYFIPLIAIFFSNFKLISLIKKMPKMESGPSQKNQLSKKLQLEKELTITTILLIVGFVISWTPYAMVSMYSAFFATGKLAPLAGTVPSMFAKSSLVWSSVIYIFSNKQIKLKFKRIFQNVSKENVTSTNTHSLQAPSSIINDSAKSVANAAE</sequence>
<evidence type="ECO:0000313" key="15">
    <source>
        <dbReference type="EMBL" id="CAF0886619.1"/>
    </source>
</evidence>
<keyword evidence="5 13" id="KW-0681">Retinal protein</keyword>
<dbReference type="GO" id="GO:0009881">
    <property type="term" value="F:photoreceptor activity"/>
    <property type="evidence" value="ECO:0007669"/>
    <property type="project" value="UniProtKB-KW"/>
</dbReference>
<dbReference type="PANTHER" id="PTHR24240">
    <property type="entry name" value="OPSIN"/>
    <property type="match status" value="1"/>
</dbReference>
<evidence type="ECO:0000256" key="6">
    <source>
        <dbReference type="ARBA" id="ARBA00022989"/>
    </source>
</evidence>
<dbReference type="InterPro" id="IPR001760">
    <property type="entry name" value="Opsin"/>
</dbReference>
<accession>A0A813YNR2</accession>
<name>A0A813YNR2_9BILA</name>
<keyword evidence="2 13" id="KW-0600">Photoreceptor protein</keyword>
<protein>
    <recommendedName>
        <fullName evidence="14">G-protein coupled receptors family 1 profile domain-containing protein</fullName>
    </recommendedName>
</protein>
<evidence type="ECO:0000256" key="13">
    <source>
        <dbReference type="RuleBase" id="RU004951"/>
    </source>
</evidence>
<dbReference type="OrthoDB" id="5564849at2759"/>